<evidence type="ECO:0000313" key="3">
    <source>
        <dbReference type="EMBL" id="TDR81495.1"/>
    </source>
</evidence>
<dbReference type="PANTHER" id="PTHR14969">
    <property type="entry name" value="SPHINGOSINE-1-PHOSPHATE PHOSPHOHYDROLASE"/>
    <property type="match status" value="1"/>
</dbReference>
<keyword evidence="1" id="KW-0812">Transmembrane</keyword>
<dbReference type="OrthoDB" id="9801622at2"/>
<feature type="transmembrane region" description="Helical" evidence="1">
    <location>
        <begin position="149"/>
        <end position="167"/>
    </location>
</feature>
<sequence length="188" mass="20836">MESLNHTLFLWLNAAPDAGLVPVALAMFGGEMLIWALPLMLLAGWLRGGAATRRVMLEVFAAALLALAVNQLIGAIWPHPRPFMIGLGHTLIAHAADPSFPSDHMTLMSVTAASLWLQGWRRAARLWAVMALATAWGRIYLGVHFPFDMLGAIVVAYAVAWFCRRYGAMLLDPAHRLLESIWPRRFRP</sequence>
<dbReference type="EMBL" id="SNZP01000003">
    <property type="protein sequence ID" value="TDR81495.1"/>
    <property type="molecule type" value="Genomic_DNA"/>
</dbReference>
<evidence type="ECO:0000313" key="4">
    <source>
        <dbReference type="Proteomes" id="UP000295611"/>
    </source>
</evidence>
<keyword evidence="4" id="KW-1185">Reference proteome</keyword>
<reference evidence="3 4" key="1">
    <citation type="submission" date="2019-03" db="EMBL/GenBank/DDBJ databases">
        <title>Genomic Encyclopedia of Type Strains, Phase III (KMG-III): the genomes of soil and plant-associated and newly described type strains.</title>
        <authorList>
            <person name="Whitman W."/>
        </authorList>
    </citation>
    <scope>NUCLEOTIDE SEQUENCE [LARGE SCALE GENOMIC DNA]</scope>
    <source>
        <strain evidence="3 4">CECT 8976</strain>
    </source>
</reference>
<keyword evidence="1" id="KW-0472">Membrane</keyword>
<accession>A0A4R7BC66</accession>
<dbReference type="AlphaFoldDB" id="A0A4R7BC66"/>
<dbReference type="Pfam" id="PF01569">
    <property type="entry name" value="PAP2"/>
    <property type="match status" value="1"/>
</dbReference>
<evidence type="ECO:0000256" key="1">
    <source>
        <dbReference type="SAM" id="Phobius"/>
    </source>
</evidence>
<dbReference type="Proteomes" id="UP000295611">
    <property type="component" value="Unassembled WGS sequence"/>
</dbReference>
<dbReference type="CDD" id="cd03385">
    <property type="entry name" value="PAP2_BcrC_like"/>
    <property type="match status" value="1"/>
</dbReference>
<dbReference type="InterPro" id="IPR036938">
    <property type="entry name" value="PAP2/HPO_sf"/>
</dbReference>
<feature type="transmembrane region" description="Helical" evidence="1">
    <location>
        <begin position="20"/>
        <end position="43"/>
    </location>
</feature>
<dbReference type="GO" id="GO:0005886">
    <property type="term" value="C:plasma membrane"/>
    <property type="evidence" value="ECO:0007669"/>
    <property type="project" value="InterPro"/>
</dbReference>
<comment type="caution">
    <text evidence="3">The sequence shown here is derived from an EMBL/GenBank/DDBJ whole genome shotgun (WGS) entry which is preliminary data.</text>
</comment>
<dbReference type="Gene3D" id="1.20.144.10">
    <property type="entry name" value="Phosphatidic acid phosphatase type 2/haloperoxidase"/>
    <property type="match status" value="1"/>
</dbReference>
<dbReference type="SUPFAM" id="SSF48317">
    <property type="entry name" value="Acid phosphatase/Vanadium-dependent haloperoxidase"/>
    <property type="match status" value="1"/>
</dbReference>
<proteinExistence type="predicted"/>
<feature type="transmembrane region" description="Helical" evidence="1">
    <location>
        <begin position="55"/>
        <end position="78"/>
    </location>
</feature>
<protein>
    <submittedName>
        <fullName evidence="3">Undecaprenyl-diphosphatase</fullName>
    </submittedName>
</protein>
<keyword evidence="1" id="KW-1133">Transmembrane helix</keyword>
<organism evidence="3 4">
    <name type="scientific">Paludibacterium purpuratum</name>
    <dbReference type="NCBI Taxonomy" id="1144873"/>
    <lineage>
        <taxon>Bacteria</taxon>
        <taxon>Pseudomonadati</taxon>
        <taxon>Pseudomonadota</taxon>
        <taxon>Betaproteobacteria</taxon>
        <taxon>Neisseriales</taxon>
        <taxon>Chromobacteriaceae</taxon>
        <taxon>Paludibacterium</taxon>
    </lineage>
</organism>
<feature type="domain" description="Phosphatidic acid phosphatase type 2/haloperoxidase" evidence="2">
    <location>
        <begin position="55"/>
        <end position="164"/>
    </location>
</feature>
<dbReference type="GO" id="GO:0050380">
    <property type="term" value="F:undecaprenyl-diphosphatase activity"/>
    <property type="evidence" value="ECO:0007669"/>
    <property type="project" value="InterPro"/>
</dbReference>
<dbReference type="RefSeq" id="WP_133678865.1">
    <property type="nucleotide sequence ID" value="NZ_SNZP01000003.1"/>
</dbReference>
<dbReference type="SMART" id="SM00014">
    <property type="entry name" value="acidPPc"/>
    <property type="match status" value="1"/>
</dbReference>
<gene>
    <name evidence="3" type="ORF">DFP86_103148</name>
</gene>
<evidence type="ECO:0000259" key="2">
    <source>
        <dbReference type="SMART" id="SM00014"/>
    </source>
</evidence>
<name>A0A4R7BC66_9NEIS</name>
<dbReference type="InterPro" id="IPR000326">
    <property type="entry name" value="PAP2/HPO"/>
</dbReference>
<dbReference type="InterPro" id="IPR033879">
    <property type="entry name" value="UPP_Pase"/>
</dbReference>
<dbReference type="PANTHER" id="PTHR14969:SF13">
    <property type="entry name" value="AT30094P"/>
    <property type="match status" value="1"/>
</dbReference>